<comment type="caution">
    <text evidence="1">The sequence shown here is derived from an EMBL/GenBank/DDBJ whole genome shotgun (WGS) entry which is preliminary data.</text>
</comment>
<reference evidence="2" key="1">
    <citation type="journal article" date="2019" name="Int. J. Syst. Evol. Microbiol.">
        <title>The Global Catalogue of Microorganisms (GCM) 10K type strain sequencing project: providing services to taxonomists for standard genome sequencing and annotation.</title>
        <authorList>
            <consortium name="The Broad Institute Genomics Platform"/>
            <consortium name="The Broad Institute Genome Sequencing Center for Infectious Disease"/>
            <person name="Wu L."/>
            <person name="Ma J."/>
        </authorList>
    </citation>
    <scope>NUCLEOTIDE SEQUENCE [LARGE SCALE GENOMIC DNA]</scope>
    <source>
        <strain evidence="2">KACC 11299</strain>
    </source>
</reference>
<evidence type="ECO:0000313" key="2">
    <source>
        <dbReference type="Proteomes" id="UP001596071"/>
    </source>
</evidence>
<accession>A0ABW0U3Y4</accession>
<dbReference type="EMBL" id="JBHSNP010000029">
    <property type="protein sequence ID" value="MFC5604853.1"/>
    <property type="molecule type" value="Genomic_DNA"/>
</dbReference>
<evidence type="ECO:0000313" key="1">
    <source>
        <dbReference type="EMBL" id="MFC5604853.1"/>
    </source>
</evidence>
<sequence length="105" mass="12147">METLLLHIPRVYEKRNLLLADYTSIDHIFAEDGNGGGFIAAETFMAPEPDAQAIVVNYRSDEVTLFNDKESKFIKQLLARKIPFEPVENHFIMRPNKMNHQSKRN</sequence>
<organism evidence="1 2">
    <name type="scientific">Sporosarcina koreensis</name>
    <dbReference type="NCBI Taxonomy" id="334735"/>
    <lineage>
        <taxon>Bacteria</taxon>
        <taxon>Bacillati</taxon>
        <taxon>Bacillota</taxon>
        <taxon>Bacilli</taxon>
        <taxon>Bacillales</taxon>
        <taxon>Caryophanaceae</taxon>
        <taxon>Sporosarcina</taxon>
    </lineage>
</organism>
<proteinExistence type="predicted"/>
<dbReference type="RefSeq" id="WP_381447096.1">
    <property type="nucleotide sequence ID" value="NZ_JBHSNP010000029.1"/>
</dbReference>
<dbReference type="Proteomes" id="UP001596071">
    <property type="component" value="Unassembled WGS sequence"/>
</dbReference>
<gene>
    <name evidence="1" type="ORF">ACFPTP_16575</name>
</gene>
<protein>
    <submittedName>
        <fullName evidence="1">Uncharacterized protein</fullName>
    </submittedName>
</protein>
<name>A0ABW0U3Y4_9BACL</name>
<keyword evidence="2" id="KW-1185">Reference proteome</keyword>